<dbReference type="InterPro" id="IPR009057">
    <property type="entry name" value="Homeodomain-like_sf"/>
</dbReference>
<dbReference type="InterPro" id="IPR018060">
    <property type="entry name" value="HTH_AraC"/>
</dbReference>
<dbReference type="EMBL" id="JBHTIU010000069">
    <property type="protein sequence ID" value="MFD0870980.1"/>
    <property type="molecule type" value="Genomic_DNA"/>
</dbReference>
<evidence type="ECO:0000259" key="5">
    <source>
        <dbReference type="PROSITE" id="PS01124"/>
    </source>
</evidence>
<keyword evidence="4" id="KW-1133">Transmembrane helix</keyword>
<keyword evidence="7" id="KW-1185">Reference proteome</keyword>
<dbReference type="InterPro" id="IPR020449">
    <property type="entry name" value="Tscrpt_reg_AraC-type_HTH"/>
</dbReference>
<dbReference type="SUPFAM" id="SSF46689">
    <property type="entry name" value="Homeodomain-like"/>
    <property type="match status" value="1"/>
</dbReference>
<dbReference type="RefSeq" id="WP_150960376.1">
    <property type="nucleotide sequence ID" value="NZ_JBHTIU010000069.1"/>
</dbReference>
<sequence length="778" mass="90004">MMRTRTLKPWKGNGPKSVFITLLTSYIIILLIPVIIGSALYKNVEKLMVDNANRAHLGMLEQVKQVMDNRLGEIDSMTVQLALNPKLLWLLSNVGGDTVNDQIKFLEFMKEVKNFRNISTFIEDFFIYFKNTETILTPLMKTNPEVYFNKIRSYEDKGYDWVMNELLSGHRYKTYIPASPITDRIASTTTNYITYVQSLPLANFSDPEGYLVIHIDEQEINQLLKQVEWVHNGAIYILDENYQVMMTNSQEGLDPKLYTQLTEPSDYYNIVQNGEEKMLSYTTSAKNGWKYVSVVPTSIVMEQVNRVKDGALAMLVICLAAGAVASYVMAYRNYSPIREMIQEIIKGRGLKRGHFTNEYDFIKKMIVLSLNEEKHLRKTLEEQAPVLQANFLTRLIKGHAEIDAAQDRSLEFMGVHFEHDFFCTMIIEIDDCSSFIKGDTEREWALVRFILTNVCSELMQDKGYIVEMDRDRLAVLTSIPEADDEVKMRRNDFIRQLKQVIEERFRIQTTVAVSMIHQGMEEIGRCYREALMAMDYRVIYGANEVIFYEDLEDLEQHYYHYPMEAEVQLMNYAKSGDYVHAEKLLEQIYEVNFTDHKITPEMGKCLFFDMLSTVLKVSNGMNIDDKKLFAGSSDPAKSISDCSTAEEMLGKIKELYMQICTHSREEKTDHSERLYARICSYIEQNGVDCNISLTMMADHFQITPQYLSSFFKKHSGQNITDYIAAVRIRESKALLADQTLTVSQIAQKVGYSNDVGFIRFFKKYEGVTPGKYREMLRR</sequence>
<name>A0ABW3DFY2_9BACL</name>
<dbReference type="PANTHER" id="PTHR43280:SF28">
    <property type="entry name" value="HTH-TYPE TRANSCRIPTIONAL ACTIVATOR RHAS"/>
    <property type="match status" value="1"/>
</dbReference>
<proteinExistence type="predicted"/>
<dbReference type="Pfam" id="PF17853">
    <property type="entry name" value="GGDEF_2"/>
    <property type="match status" value="1"/>
</dbReference>
<dbReference type="SMART" id="SM00342">
    <property type="entry name" value="HTH_ARAC"/>
    <property type="match status" value="1"/>
</dbReference>
<evidence type="ECO:0000256" key="2">
    <source>
        <dbReference type="ARBA" id="ARBA00023125"/>
    </source>
</evidence>
<keyword evidence="4" id="KW-0472">Membrane</keyword>
<evidence type="ECO:0000256" key="4">
    <source>
        <dbReference type="SAM" id="Phobius"/>
    </source>
</evidence>
<dbReference type="PROSITE" id="PS00041">
    <property type="entry name" value="HTH_ARAC_FAMILY_1"/>
    <property type="match status" value="1"/>
</dbReference>
<dbReference type="PANTHER" id="PTHR43280">
    <property type="entry name" value="ARAC-FAMILY TRANSCRIPTIONAL REGULATOR"/>
    <property type="match status" value="1"/>
</dbReference>
<reference evidence="7" key="1">
    <citation type="journal article" date="2019" name="Int. J. Syst. Evol. Microbiol.">
        <title>The Global Catalogue of Microorganisms (GCM) 10K type strain sequencing project: providing services to taxonomists for standard genome sequencing and annotation.</title>
        <authorList>
            <consortium name="The Broad Institute Genomics Platform"/>
            <consortium name="The Broad Institute Genome Sequencing Center for Infectious Disease"/>
            <person name="Wu L."/>
            <person name="Ma J."/>
        </authorList>
    </citation>
    <scope>NUCLEOTIDE SEQUENCE [LARGE SCALE GENOMIC DNA]</scope>
    <source>
        <strain evidence="7">CCUG 57263</strain>
    </source>
</reference>
<organism evidence="6 7">
    <name type="scientific">Paenibacillus residui</name>
    <dbReference type="NCBI Taxonomy" id="629724"/>
    <lineage>
        <taxon>Bacteria</taxon>
        <taxon>Bacillati</taxon>
        <taxon>Bacillota</taxon>
        <taxon>Bacilli</taxon>
        <taxon>Bacillales</taxon>
        <taxon>Paenibacillaceae</taxon>
        <taxon>Paenibacillus</taxon>
    </lineage>
</organism>
<feature type="transmembrane region" description="Helical" evidence="4">
    <location>
        <begin position="20"/>
        <end position="41"/>
    </location>
</feature>
<accession>A0ABW3DFY2</accession>
<dbReference type="Pfam" id="PF12833">
    <property type="entry name" value="HTH_18"/>
    <property type="match status" value="1"/>
</dbReference>
<comment type="caution">
    <text evidence="6">The sequence shown here is derived from an EMBL/GenBank/DDBJ whole genome shotgun (WGS) entry which is preliminary data.</text>
</comment>
<keyword evidence="4" id="KW-0812">Transmembrane</keyword>
<dbReference type="Proteomes" id="UP001597120">
    <property type="component" value="Unassembled WGS sequence"/>
</dbReference>
<keyword evidence="1" id="KW-0805">Transcription regulation</keyword>
<protein>
    <submittedName>
        <fullName evidence="6">Helix-turn-helix domain-containing protein</fullName>
    </submittedName>
</protein>
<dbReference type="PROSITE" id="PS01124">
    <property type="entry name" value="HTH_ARAC_FAMILY_2"/>
    <property type="match status" value="1"/>
</dbReference>
<keyword evidence="3" id="KW-0804">Transcription</keyword>
<evidence type="ECO:0000256" key="3">
    <source>
        <dbReference type="ARBA" id="ARBA00023163"/>
    </source>
</evidence>
<dbReference type="InterPro" id="IPR018062">
    <property type="entry name" value="HTH_AraC-typ_CS"/>
</dbReference>
<feature type="domain" description="HTH araC/xylS-type" evidence="5">
    <location>
        <begin position="676"/>
        <end position="775"/>
    </location>
</feature>
<evidence type="ECO:0000313" key="7">
    <source>
        <dbReference type="Proteomes" id="UP001597120"/>
    </source>
</evidence>
<keyword evidence="2" id="KW-0238">DNA-binding</keyword>
<evidence type="ECO:0000313" key="6">
    <source>
        <dbReference type="EMBL" id="MFD0870980.1"/>
    </source>
</evidence>
<evidence type="ECO:0000256" key="1">
    <source>
        <dbReference type="ARBA" id="ARBA00023015"/>
    </source>
</evidence>
<dbReference type="Gene3D" id="1.10.10.60">
    <property type="entry name" value="Homeodomain-like"/>
    <property type="match status" value="2"/>
</dbReference>
<gene>
    <name evidence="6" type="ORF">ACFQ03_17720</name>
</gene>
<dbReference type="PRINTS" id="PR00032">
    <property type="entry name" value="HTHARAC"/>
</dbReference>
<dbReference type="InterPro" id="IPR041522">
    <property type="entry name" value="CdaR_GGDEF"/>
</dbReference>
<dbReference type="Gene3D" id="3.30.450.20">
    <property type="entry name" value="PAS domain"/>
    <property type="match status" value="1"/>
</dbReference>